<protein>
    <submittedName>
        <fullName evidence="1">Uncharacterized protein</fullName>
    </submittedName>
</protein>
<sequence>MWWKMYYRKCDPDTLKGDICFKPCLNSYGCSSSKGVRNRPSPPRLRFPPTFTPYLFKPCLNSYGCSSSKGFRNRPSRLDFARLPPGIHTLPGIVGI</sequence>
<name>A0AAV4X5G1_9ARAC</name>
<dbReference type="Proteomes" id="UP001054837">
    <property type="component" value="Unassembled WGS sequence"/>
</dbReference>
<gene>
    <name evidence="1" type="ORF">CDAR_175711</name>
</gene>
<accession>A0AAV4X5G1</accession>
<reference evidence="1 2" key="1">
    <citation type="submission" date="2021-06" db="EMBL/GenBank/DDBJ databases">
        <title>Caerostris darwini draft genome.</title>
        <authorList>
            <person name="Kono N."/>
            <person name="Arakawa K."/>
        </authorList>
    </citation>
    <scope>NUCLEOTIDE SEQUENCE [LARGE SCALE GENOMIC DNA]</scope>
</reference>
<evidence type="ECO:0000313" key="1">
    <source>
        <dbReference type="EMBL" id="GIY89798.1"/>
    </source>
</evidence>
<organism evidence="1 2">
    <name type="scientific">Caerostris darwini</name>
    <dbReference type="NCBI Taxonomy" id="1538125"/>
    <lineage>
        <taxon>Eukaryota</taxon>
        <taxon>Metazoa</taxon>
        <taxon>Ecdysozoa</taxon>
        <taxon>Arthropoda</taxon>
        <taxon>Chelicerata</taxon>
        <taxon>Arachnida</taxon>
        <taxon>Araneae</taxon>
        <taxon>Araneomorphae</taxon>
        <taxon>Entelegynae</taxon>
        <taxon>Araneoidea</taxon>
        <taxon>Araneidae</taxon>
        <taxon>Caerostris</taxon>
    </lineage>
</organism>
<keyword evidence="2" id="KW-1185">Reference proteome</keyword>
<dbReference type="EMBL" id="BPLQ01015694">
    <property type="protein sequence ID" value="GIY89798.1"/>
    <property type="molecule type" value="Genomic_DNA"/>
</dbReference>
<dbReference type="AlphaFoldDB" id="A0AAV4X5G1"/>
<comment type="caution">
    <text evidence="1">The sequence shown here is derived from an EMBL/GenBank/DDBJ whole genome shotgun (WGS) entry which is preliminary data.</text>
</comment>
<proteinExistence type="predicted"/>
<evidence type="ECO:0000313" key="2">
    <source>
        <dbReference type="Proteomes" id="UP001054837"/>
    </source>
</evidence>